<evidence type="ECO:0000313" key="7">
    <source>
        <dbReference type="EMBL" id="GAA0337642.1"/>
    </source>
</evidence>
<gene>
    <name evidence="7" type="ORF">GCM10008967_29880</name>
</gene>
<evidence type="ECO:0000313" key="8">
    <source>
        <dbReference type="Proteomes" id="UP001500782"/>
    </source>
</evidence>
<dbReference type="Gene3D" id="1.10.3860.10">
    <property type="entry name" value="Sodium:dicarboxylate symporter"/>
    <property type="match status" value="1"/>
</dbReference>
<accession>A0ABN0WH87</accession>
<sequence length="107" mass="11462">MYNADLSISQILMIVLTSVLASIGTAGVPGVGLIMLAIVFTQVNLPDEGIALIIEIDRLLGMKLSAVKITGDAACAVIVAESENNRETKFNETQANSKVIVCKHWIY</sequence>
<evidence type="ECO:0000256" key="6">
    <source>
        <dbReference type="SAM" id="Phobius"/>
    </source>
</evidence>
<dbReference type="SUPFAM" id="SSF118215">
    <property type="entry name" value="Proton glutamate symport protein"/>
    <property type="match status" value="1"/>
</dbReference>
<dbReference type="Pfam" id="PF00375">
    <property type="entry name" value="SDF"/>
    <property type="match status" value="1"/>
</dbReference>
<name>A0ABN0WH87_9BACI</name>
<dbReference type="InterPro" id="IPR050746">
    <property type="entry name" value="DAACS"/>
</dbReference>
<keyword evidence="5 6" id="KW-0472">Membrane</keyword>
<feature type="transmembrane region" description="Helical" evidence="6">
    <location>
        <begin position="12"/>
        <end position="40"/>
    </location>
</feature>
<dbReference type="PANTHER" id="PTHR11958:SF63">
    <property type="entry name" value="AMINO ACID TRANSPORTER"/>
    <property type="match status" value="1"/>
</dbReference>
<dbReference type="EMBL" id="BAAADJ010000052">
    <property type="protein sequence ID" value="GAA0337642.1"/>
    <property type="molecule type" value="Genomic_DNA"/>
</dbReference>
<reference evidence="7 8" key="1">
    <citation type="journal article" date="2019" name="Int. J. Syst. Evol. Microbiol.">
        <title>The Global Catalogue of Microorganisms (GCM) 10K type strain sequencing project: providing services to taxonomists for standard genome sequencing and annotation.</title>
        <authorList>
            <consortium name="The Broad Institute Genomics Platform"/>
            <consortium name="The Broad Institute Genome Sequencing Center for Infectious Disease"/>
            <person name="Wu L."/>
            <person name="Ma J."/>
        </authorList>
    </citation>
    <scope>NUCLEOTIDE SEQUENCE [LARGE SCALE GENOMIC DNA]</scope>
    <source>
        <strain evidence="7 8">JCM 9731</strain>
    </source>
</reference>
<comment type="subcellular location">
    <subcellularLocation>
        <location evidence="1">Membrane</location>
        <topology evidence="1">Multi-pass membrane protein</topology>
    </subcellularLocation>
</comment>
<evidence type="ECO:0000256" key="3">
    <source>
        <dbReference type="ARBA" id="ARBA00022692"/>
    </source>
</evidence>
<evidence type="ECO:0000256" key="4">
    <source>
        <dbReference type="ARBA" id="ARBA00022989"/>
    </source>
</evidence>
<dbReference type="InterPro" id="IPR036458">
    <property type="entry name" value="Na:dicarbo_symporter_sf"/>
</dbReference>
<dbReference type="InterPro" id="IPR001991">
    <property type="entry name" value="Na-dicarboxylate_symporter"/>
</dbReference>
<evidence type="ECO:0000256" key="5">
    <source>
        <dbReference type="ARBA" id="ARBA00023136"/>
    </source>
</evidence>
<proteinExistence type="predicted"/>
<comment type="caution">
    <text evidence="7">The sequence shown here is derived from an EMBL/GenBank/DDBJ whole genome shotgun (WGS) entry which is preliminary data.</text>
</comment>
<keyword evidence="4 6" id="KW-1133">Transmembrane helix</keyword>
<dbReference type="PANTHER" id="PTHR11958">
    <property type="entry name" value="SODIUM/DICARBOXYLATE SYMPORTER-RELATED"/>
    <property type="match status" value="1"/>
</dbReference>
<dbReference type="PRINTS" id="PR00173">
    <property type="entry name" value="EDTRNSPORT"/>
</dbReference>
<dbReference type="Proteomes" id="UP001500782">
    <property type="component" value="Unassembled WGS sequence"/>
</dbReference>
<keyword evidence="2" id="KW-0813">Transport</keyword>
<evidence type="ECO:0000256" key="1">
    <source>
        <dbReference type="ARBA" id="ARBA00004141"/>
    </source>
</evidence>
<keyword evidence="3 6" id="KW-0812">Transmembrane</keyword>
<keyword evidence="8" id="KW-1185">Reference proteome</keyword>
<protein>
    <submittedName>
        <fullName evidence="7">Uncharacterized protein</fullName>
    </submittedName>
</protein>
<organism evidence="7 8">
    <name type="scientific">Bacillus carboniphilus</name>
    <dbReference type="NCBI Taxonomy" id="86663"/>
    <lineage>
        <taxon>Bacteria</taxon>
        <taxon>Bacillati</taxon>
        <taxon>Bacillota</taxon>
        <taxon>Bacilli</taxon>
        <taxon>Bacillales</taxon>
        <taxon>Bacillaceae</taxon>
        <taxon>Bacillus</taxon>
    </lineage>
</organism>
<evidence type="ECO:0000256" key="2">
    <source>
        <dbReference type="ARBA" id="ARBA00022448"/>
    </source>
</evidence>